<proteinExistence type="predicted"/>
<reference evidence="2 3" key="1">
    <citation type="submission" date="2020-08" db="EMBL/GenBank/DDBJ databases">
        <title>Genomic Encyclopedia of Type Strains, Phase IV (KMG-IV): sequencing the most valuable type-strain genomes for metagenomic binning, comparative biology and taxonomic classification.</title>
        <authorList>
            <person name="Goeker M."/>
        </authorList>
    </citation>
    <scope>NUCLEOTIDE SEQUENCE [LARGE SCALE GENOMIC DNA]</scope>
    <source>
        <strain evidence="2 3">DSM 10368</strain>
    </source>
</reference>
<sequence>MTCEALARAAFALRSHASIRALLCHGRGLVGHMNLMGRMAKSGGAGTPCFPTSPTGDRRVVVDG</sequence>
<evidence type="ECO:0000313" key="3">
    <source>
        <dbReference type="Proteomes" id="UP000577697"/>
    </source>
</evidence>
<keyword evidence="3" id="KW-1185">Reference proteome</keyword>
<accession>A0ABR6H4E1</accession>
<feature type="region of interest" description="Disordered" evidence="1">
    <location>
        <begin position="44"/>
        <end position="64"/>
    </location>
</feature>
<dbReference type="Proteomes" id="UP000577697">
    <property type="component" value="Unassembled WGS sequence"/>
</dbReference>
<evidence type="ECO:0000256" key="1">
    <source>
        <dbReference type="SAM" id="MobiDB-lite"/>
    </source>
</evidence>
<protein>
    <submittedName>
        <fullName evidence="2">Uncharacterized protein</fullName>
    </submittedName>
</protein>
<organism evidence="2 3">
    <name type="scientific">Aminobacter aminovorans</name>
    <name type="common">Chelatobacter heintzii</name>
    <dbReference type="NCBI Taxonomy" id="83263"/>
    <lineage>
        <taxon>Bacteria</taxon>
        <taxon>Pseudomonadati</taxon>
        <taxon>Pseudomonadota</taxon>
        <taxon>Alphaproteobacteria</taxon>
        <taxon>Hyphomicrobiales</taxon>
        <taxon>Phyllobacteriaceae</taxon>
        <taxon>Aminobacter</taxon>
    </lineage>
</organism>
<gene>
    <name evidence="2" type="ORF">FHS67_001671</name>
</gene>
<comment type="caution">
    <text evidence="2">The sequence shown here is derived from an EMBL/GenBank/DDBJ whole genome shotgun (WGS) entry which is preliminary data.</text>
</comment>
<evidence type="ECO:0000313" key="2">
    <source>
        <dbReference type="EMBL" id="MBB3705359.1"/>
    </source>
</evidence>
<dbReference type="EMBL" id="JACICB010000005">
    <property type="protein sequence ID" value="MBB3705359.1"/>
    <property type="molecule type" value="Genomic_DNA"/>
</dbReference>
<name>A0ABR6H4E1_AMIAI</name>